<keyword evidence="5" id="KW-1185">Reference proteome</keyword>
<evidence type="ECO:0000313" key="5">
    <source>
        <dbReference type="Proteomes" id="UP000324133"/>
    </source>
</evidence>
<name>A0A5B6TGI1_9BACT</name>
<dbReference type="Proteomes" id="UP000324133">
    <property type="component" value="Unassembled WGS sequence"/>
</dbReference>
<dbReference type="InterPro" id="IPR032527">
    <property type="entry name" value="DUF4959"/>
</dbReference>
<feature type="domain" description="DUF4959" evidence="1">
    <location>
        <begin position="21"/>
        <end position="126"/>
    </location>
</feature>
<evidence type="ECO:0000259" key="2">
    <source>
        <dbReference type="Pfam" id="PF16391"/>
    </source>
</evidence>
<dbReference type="Pfam" id="PF16391">
    <property type="entry name" value="DUF5000"/>
    <property type="match status" value="1"/>
</dbReference>
<dbReference type="Pfam" id="PF17166">
    <property type="entry name" value="DUF5126"/>
    <property type="match status" value="1"/>
</dbReference>
<gene>
    <name evidence="4" type="ORF">FOA19_03605</name>
</gene>
<dbReference type="Gene3D" id="2.60.120.260">
    <property type="entry name" value="Galactose-binding domain-like"/>
    <property type="match status" value="1"/>
</dbReference>
<evidence type="ECO:0000259" key="1">
    <source>
        <dbReference type="Pfam" id="PF16323"/>
    </source>
</evidence>
<dbReference type="AlphaFoldDB" id="A0A5B6TGI1"/>
<comment type="caution">
    <text evidence="4">The sequence shown here is derived from an EMBL/GenBank/DDBJ whole genome shotgun (WGS) entry which is preliminary data.</text>
</comment>
<evidence type="ECO:0000259" key="3">
    <source>
        <dbReference type="Pfam" id="PF17166"/>
    </source>
</evidence>
<organism evidence="4 5">
    <name type="scientific">Rufibacter hautae</name>
    <dbReference type="NCBI Taxonomy" id="2595005"/>
    <lineage>
        <taxon>Bacteria</taxon>
        <taxon>Pseudomonadati</taxon>
        <taxon>Bacteroidota</taxon>
        <taxon>Cytophagia</taxon>
        <taxon>Cytophagales</taxon>
        <taxon>Hymenobacteraceae</taxon>
        <taxon>Rufibacter</taxon>
    </lineage>
</organism>
<feature type="domain" description="DUF5000" evidence="2">
    <location>
        <begin position="255"/>
        <end position="400"/>
    </location>
</feature>
<evidence type="ECO:0000313" key="4">
    <source>
        <dbReference type="EMBL" id="KAA3439774.1"/>
    </source>
</evidence>
<dbReference type="OrthoDB" id="1312186at2"/>
<protein>
    <submittedName>
        <fullName evidence="4">DUF4959 domain-containing protein</fullName>
    </submittedName>
</protein>
<dbReference type="InterPro" id="IPR032164">
    <property type="entry name" value="DUF5000"/>
</dbReference>
<reference evidence="4 5" key="1">
    <citation type="submission" date="2019-07" db="EMBL/GenBank/DDBJ databases">
        <title>Rufibacter sp. nov., isolated from lake sediment.</title>
        <authorList>
            <person name="Qu J.-H."/>
        </authorList>
    </citation>
    <scope>NUCLEOTIDE SEQUENCE [LARGE SCALE GENOMIC DNA]</scope>
    <source>
        <strain evidence="4 5">NBS58-1</strain>
    </source>
</reference>
<dbReference type="InterPro" id="IPR033431">
    <property type="entry name" value="DUF5126"/>
</dbReference>
<feature type="domain" description="DUF5126" evidence="3">
    <location>
        <begin position="128"/>
        <end position="229"/>
    </location>
</feature>
<proteinExistence type="predicted"/>
<dbReference type="EMBL" id="VKKY01000001">
    <property type="protein sequence ID" value="KAA3439774.1"/>
    <property type="molecule type" value="Genomic_DNA"/>
</dbReference>
<dbReference type="Pfam" id="PF16323">
    <property type="entry name" value="DUF4959"/>
    <property type="match status" value="1"/>
</dbReference>
<dbReference type="SUPFAM" id="SSF49785">
    <property type="entry name" value="Galactose-binding domain-like"/>
    <property type="match status" value="1"/>
</dbReference>
<dbReference type="PROSITE" id="PS51257">
    <property type="entry name" value="PROKAR_LIPOPROTEIN"/>
    <property type="match status" value="1"/>
</dbReference>
<dbReference type="InterPro" id="IPR008979">
    <property type="entry name" value="Galactose-bd-like_sf"/>
</dbReference>
<accession>A0A5B6TGI1</accession>
<sequence>MNLHKLKTSFFLFFGIMGLISCEEDLQFREPIGGDNSVPSMVSNVSVENLAGKAKLTYTIPNDQNLLYVKAVYTIATGKTLEAQTSYYNNSLIVDGFADTNEHEVQVFTVSRSNIKSNPVTVKVKPLEAPIWKVYKSIQIATAFGGYNLSAANPDTANVSIIVMKKNALNEFEVDNQKSVFTSVKDITSKVRGLDTARYEFQVFVKDRWGNTTDTTTKIVQPLFEAELPSSGFRAFVLPGDAPQVTNGARLEYAWDGLLGWPYVSFTHQVNGGPEPHMITFDTGKLAKMSRIWIRPFPELDPSQFYYLTTMKRFEIYGSANPSLNGALDDTWVLLGSYEVVKPSGTGYGQDTPKDRETAAAGFNWDLDLNAPKVRYIRIRCLENFAGGTAQSINELKVYGDTRL</sequence>